<feature type="transmembrane region" description="Helical" evidence="1">
    <location>
        <begin position="66"/>
        <end position="83"/>
    </location>
</feature>
<dbReference type="Proteomes" id="UP000092460">
    <property type="component" value="Unassembled WGS sequence"/>
</dbReference>
<reference evidence="2" key="2">
    <citation type="submission" date="2020-05" db="UniProtKB">
        <authorList>
            <consortium name="EnsemblMetazoa"/>
        </authorList>
    </citation>
    <scope>IDENTIFICATION</scope>
    <source>
        <strain evidence="2">IAEA</strain>
    </source>
</reference>
<dbReference type="EMBL" id="JXJN01023314">
    <property type="status" value="NOT_ANNOTATED_CDS"/>
    <property type="molecule type" value="Genomic_DNA"/>
</dbReference>
<evidence type="ECO:0000313" key="2">
    <source>
        <dbReference type="EnsemblMetazoa" id="GPPI045430-PA"/>
    </source>
</evidence>
<dbReference type="VEuPathDB" id="VectorBase:GPPI045430"/>
<name>A0A1B0BZX3_9MUSC</name>
<dbReference type="STRING" id="67801.A0A1B0BZX3"/>
<evidence type="ECO:0000313" key="3">
    <source>
        <dbReference type="Proteomes" id="UP000092460"/>
    </source>
</evidence>
<accession>A0A1B0BZX3</accession>
<dbReference type="EnsemblMetazoa" id="GPPI045430-RA">
    <property type="protein sequence ID" value="GPPI045430-PA"/>
    <property type="gene ID" value="GPPI045430"/>
</dbReference>
<keyword evidence="1" id="KW-1133">Transmembrane helix</keyword>
<keyword evidence="1" id="KW-0472">Membrane</keyword>
<sequence>MRALNKIDYHSNVQDLIKQLQDNNDDDEEEGNEDSSLGMLDVTAWTQRSREFVWKRRNLIIIKSRRWYIGLFYHLIINSWVFHKENNPKR</sequence>
<keyword evidence="1" id="KW-0812">Transmembrane</keyword>
<proteinExistence type="predicted"/>
<reference evidence="3" key="1">
    <citation type="submission" date="2015-01" db="EMBL/GenBank/DDBJ databases">
        <authorList>
            <person name="Aksoy S."/>
            <person name="Warren W."/>
            <person name="Wilson R.K."/>
        </authorList>
    </citation>
    <scope>NUCLEOTIDE SEQUENCE [LARGE SCALE GENOMIC DNA]</scope>
    <source>
        <strain evidence="3">IAEA</strain>
    </source>
</reference>
<organism evidence="2 3">
    <name type="scientific">Glossina palpalis gambiensis</name>
    <dbReference type="NCBI Taxonomy" id="67801"/>
    <lineage>
        <taxon>Eukaryota</taxon>
        <taxon>Metazoa</taxon>
        <taxon>Ecdysozoa</taxon>
        <taxon>Arthropoda</taxon>
        <taxon>Hexapoda</taxon>
        <taxon>Insecta</taxon>
        <taxon>Pterygota</taxon>
        <taxon>Neoptera</taxon>
        <taxon>Endopterygota</taxon>
        <taxon>Diptera</taxon>
        <taxon>Brachycera</taxon>
        <taxon>Muscomorpha</taxon>
        <taxon>Hippoboscoidea</taxon>
        <taxon>Glossinidae</taxon>
        <taxon>Glossina</taxon>
    </lineage>
</organism>
<dbReference type="AlphaFoldDB" id="A0A1B0BZX3"/>
<keyword evidence="3" id="KW-1185">Reference proteome</keyword>
<protein>
    <submittedName>
        <fullName evidence="2">Uncharacterized protein</fullName>
    </submittedName>
</protein>
<evidence type="ECO:0000256" key="1">
    <source>
        <dbReference type="SAM" id="Phobius"/>
    </source>
</evidence>